<keyword evidence="3" id="KW-1185">Reference proteome</keyword>
<accession>A0A9P6L1Y2</accession>
<evidence type="ECO:0008006" key="4">
    <source>
        <dbReference type="Google" id="ProtNLM"/>
    </source>
</evidence>
<protein>
    <recommendedName>
        <fullName evidence="4">Transmembrane protein</fullName>
    </recommendedName>
</protein>
<keyword evidence="1" id="KW-1133">Transmembrane helix</keyword>
<reference evidence="2" key="1">
    <citation type="journal article" date="2020" name="Nat. Commun.">
        <title>Large-scale genome sequencing of mycorrhizal fungi provides insights into the early evolution of symbiotic traits.</title>
        <authorList>
            <person name="Miyauchi S."/>
            <person name="Kiss E."/>
            <person name="Kuo A."/>
            <person name="Drula E."/>
            <person name="Kohler A."/>
            <person name="Sanchez-Garcia M."/>
            <person name="Morin E."/>
            <person name="Andreopoulos B."/>
            <person name="Barry K.W."/>
            <person name="Bonito G."/>
            <person name="Buee M."/>
            <person name="Carver A."/>
            <person name="Chen C."/>
            <person name="Cichocki N."/>
            <person name="Clum A."/>
            <person name="Culley D."/>
            <person name="Crous P.W."/>
            <person name="Fauchery L."/>
            <person name="Girlanda M."/>
            <person name="Hayes R.D."/>
            <person name="Keri Z."/>
            <person name="LaButti K."/>
            <person name="Lipzen A."/>
            <person name="Lombard V."/>
            <person name="Magnuson J."/>
            <person name="Maillard F."/>
            <person name="Murat C."/>
            <person name="Nolan M."/>
            <person name="Ohm R.A."/>
            <person name="Pangilinan J."/>
            <person name="Pereira M.F."/>
            <person name="Perotto S."/>
            <person name="Peter M."/>
            <person name="Pfister S."/>
            <person name="Riley R."/>
            <person name="Sitrit Y."/>
            <person name="Stielow J.B."/>
            <person name="Szollosi G."/>
            <person name="Zifcakova L."/>
            <person name="Stursova M."/>
            <person name="Spatafora J.W."/>
            <person name="Tedersoo L."/>
            <person name="Vaario L.M."/>
            <person name="Yamada A."/>
            <person name="Yan M."/>
            <person name="Wang P."/>
            <person name="Xu J."/>
            <person name="Bruns T."/>
            <person name="Baldrian P."/>
            <person name="Vilgalys R."/>
            <person name="Dunand C."/>
            <person name="Henrissat B."/>
            <person name="Grigoriev I.V."/>
            <person name="Hibbett D."/>
            <person name="Nagy L.G."/>
            <person name="Martin F.M."/>
        </authorList>
    </citation>
    <scope>NUCLEOTIDE SEQUENCE</scope>
    <source>
        <strain evidence="2">UH-Tt-Lm1</strain>
    </source>
</reference>
<name>A0A9P6L1Y2_9AGAM</name>
<evidence type="ECO:0000256" key="1">
    <source>
        <dbReference type="SAM" id="Phobius"/>
    </source>
</evidence>
<keyword evidence="1" id="KW-0812">Transmembrane</keyword>
<dbReference type="Proteomes" id="UP000736335">
    <property type="component" value="Unassembled WGS sequence"/>
</dbReference>
<evidence type="ECO:0000313" key="3">
    <source>
        <dbReference type="Proteomes" id="UP000736335"/>
    </source>
</evidence>
<keyword evidence="1" id="KW-0472">Membrane</keyword>
<organism evidence="2 3">
    <name type="scientific">Thelephora terrestris</name>
    <dbReference type="NCBI Taxonomy" id="56493"/>
    <lineage>
        <taxon>Eukaryota</taxon>
        <taxon>Fungi</taxon>
        <taxon>Dikarya</taxon>
        <taxon>Basidiomycota</taxon>
        <taxon>Agaricomycotina</taxon>
        <taxon>Agaricomycetes</taxon>
        <taxon>Thelephorales</taxon>
        <taxon>Thelephoraceae</taxon>
        <taxon>Thelephora</taxon>
    </lineage>
</organism>
<dbReference type="AlphaFoldDB" id="A0A9P6L1Y2"/>
<proteinExistence type="predicted"/>
<reference evidence="2" key="2">
    <citation type="submission" date="2020-11" db="EMBL/GenBank/DDBJ databases">
        <authorList>
            <consortium name="DOE Joint Genome Institute"/>
            <person name="Kuo A."/>
            <person name="Miyauchi S."/>
            <person name="Kiss E."/>
            <person name="Drula E."/>
            <person name="Kohler A."/>
            <person name="Sanchez-Garcia M."/>
            <person name="Andreopoulos B."/>
            <person name="Barry K.W."/>
            <person name="Bonito G."/>
            <person name="Buee M."/>
            <person name="Carver A."/>
            <person name="Chen C."/>
            <person name="Cichocki N."/>
            <person name="Clum A."/>
            <person name="Culley D."/>
            <person name="Crous P.W."/>
            <person name="Fauchery L."/>
            <person name="Girlanda M."/>
            <person name="Hayes R."/>
            <person name="Keri Z."/>
            <person name="Labutti K."/>
            <person name="Lipzen A."/>
            <person name="Lombard V."/>
            <person name="Magnuson J."/>
            <person name="Maillard F."/>
            <person name="Morin E."/>
            <person name="Murat C."/>
            <person name="Nolan M."/>
            <person name="Ohm R."/>
            <person name="Pangilinan J."/>
            <person name="Pereira M."/>
            <person name="Perotto S."/>
            <person name="Peter M."/>
            <person name="Riley R."/>
            <person name="Sitrit Y."/>
            <person name="Stielow B."/>
            <person name="Szollosi G."/>
            <person name="Zifcakova L."/>
            <person name="Stursova M."/>
            <person name="Spatafora J.W."/>
            <person name="Tedersoo L."/>
            <person name="Vaario L.-M."/>
            <person name="Yamada A."/>
            <person name="Yan M."/>
            <person name="Wang P."/>
            <person name="Xu J."/>
            <person name="Bruns T."/>
            <person name="Baldrian P."/>
            <person name="Vilgalys R."/>
            <person name="Henrissat B."/>
            <person name="Grigoriev I.V."/>
            <person name="Hibbett D."/>
            <person name="Nagy L.G."/>
            <person name="Martin F.M."/>
        </authorList>
    </citation>
    <scope>NUCLEOTIDE SEQUENCE</scope>
    <source>
        <strain evidence="2">UH-Tt-Lm1</strain>
    </source>
</reference>
<comment type="caution">
    <text evidence="2">The sequence shown here is derived from an EMBL/GenBank/DDBJ whole genome shotgun (WGS) entry which is preliminary data.</text>
</comment>
<feature type="transmembrane region" description="Helical" evidence="1">
    <location>
        <begin position="31"/>
        <end position="50"/>
    </location>
</feature>
<sequence length="130" mass="14382">MPIPSTLPTPPPAATGNHSQLPLGPRGVVGLVFWPILFGAFLFFLIWGAYKWKGGFFASRVPYATPRPSANSMGQVSNRRGSPVRGFSIATLGLKTPPPAYQPPHYHEDDIQMSYYEEMRPLRRSVGEPQ</sequence>
<dbReference type="EMBL" id="WIUZ02000022">
    <property type="protein sequence ID" value="KAF9778726.1"/>
    <property type="molecule type" value="Genomic_DNA"/>
</dbReference>
<gene>
    <name evidence="2" type="ORF">BJ322DRAFT_1114063</name>
</gene>
<evidence type="ECO:0000313" key="2">
    <source>
        <dbReference type="EMBL" id="KAF9778726.1"/>
    </source>
</evidence>